<reference evidence="2" key="1">
    <citation type="submission" date="2023-03" db="EMBL/GenBank/DDBJ databases">
        <title>Massive genome expansion in bonnet fungi (Mycena s.s.) driven by repeated elements and novel gene families across ecological guilds.</title>
        <authorList>
            <consortium name="Lawrence Berkeley National Laboratory"/>
            <person name="Harder C.B."/>
            <person name="Miyauchi S."/>
            <person name="Viragh M."/>
            <person name="Kuo A."/>
            <person name="Thoen E."/>
            <person name="Andreopoulos B."/>
            <person name="Lu D."/>
            <person name="Skrede I."/>
            <person name="Drula E."/>
            <person name="Henrissat B."/>
            <person name="Morin E."/>
            <person name="Kohler A."/>
            <person name="Barry K."/>
            <person name="LaButti K."/>
            <person name="Morin E."/>
            <person name="Salamov A."/>
            <person name="Lipzen A."/>
            <person name="Mereny Z."/>
            <person name="Hegedus B."/>
            <person name="Baldrian P."/>
            <person name="Stursova M."/>
            <person name="Weitz H."/>
            <person name="Taylor A."/>
            <person name="Grigoriev I.V."/>
            <person name="Nagy L.G."/>
            <person name="Martin F."/>
            <person name="Kauserud H."/>
        </authorList>
    </citation>
    <scope>NUCLEOTIDE SEQUENCE</scope>
    <source>
        <strain evidence="2">CBHHK188m</strain>
    </source>
</reference>
<dbReference type="AlphaFoldDB" id="A0AAD7K6I1"/>
<evidence type="ECO:0000313" key="2">
    <source>
        <dbReference type="EMBL" id="KAJ7776625.1"/>
    </source>
</evidence>
<comment type="caution">
    <text evidence="2">The sequence shown here is derived from an EMBL/GenBank/DDBJ whole genome shotgun (WGS) entry which is preliminary data.</text>
</comment>
<feature type="compositionally biased region" description="Low complexity" evidence="1">
    <location>
        <begin position="491"/>
        <end position="519"/>
    </location>
</feature>
<feature type="region of interest" description="Disordered" evidence="1">
    <location>
        <begin position="152"/>
        <end position="191"/>
    </location>
</feature>
<dbReference type="Proteomes" id="UP001215280">
    <property type="component" value="Unassembled WGS sequence"/>
</dbReference>
<feature type="compositionally biased region" description="Acidic residues" evidence="1">
    <location>
        <begin position="69"/>
        <end position="81"/>
    </location>
</feature>
<protein>
    <submittedName>
        <fullName evidence="2">Uncharacterized protein</fullName>
    </submittedName>
</protein>
<dbReference type="EMBL" id="JARJLG010000012">
    <property type="protein sequence ID" value="KAJ7776625.1"/>
    <property type="molecule type" value="Genomic_DNA"/>
</dbReference>
<feature type="region of interest" description="Disordered" evidence="1">
    <location>
        <begin position="60"/>
        <end position="126"/>
    </location>
</feature>
<proteinExistence type="predicted"/>
<evidence type="ECO:0000256" key="1">
    <source>
        <dbReference type="SAM" id="MobiDB-lite"/>
    </source>
</evidence>
<evidence type="ECO:0000313" key="3">
    <source>
        <dbReference type="Proteomes" id="UP001215280"/>
    </source>
</evidence>
<gene>
    <name evidence="2" type="ORF">DFH07DRAFT_951757</name>
</gene>
<name>A0AAD7K6I1_9AGAR</name>
<sequence length="556" mass="61858">MELDRTGRAICRIMYPYIGSYTKIGLIFGVSRQRVSKAVRNGYAPPDDVSRDYDYAGSDFMTEYPPIEDPNEDSGDNDEIEYPYQPSGSVELEYTPHTKQYRSEESSHADTGSEADDLHANHTPNVVHGIPVATPYIELPLRRQALPHGAMSRAFGSNKRPRSLESNGGPSRLKRSRTHDSATQPIQSERPAKVIHKITFIERSPVGTQLNASEMGPRTPISEDPTRRGLYSVSRYRKTNEGGRYPSQREPAPKVVDKIIYIERSSRIKAEPFDAQESETRPRLNEVSQARIKKVEKPELPVLLTVKTKPGLTYVSSIDANTEGIQICNSHKVKRQKTPDPNDVLNQRKQARTKGPQMPDVPTQNLPHPIFTESQDMSDVEPPPDPDAAALKIFLSNIGGFDLSSRQEMLHKKGLRTMQDLLIIAHLEESHLLKTLMRLLSSEDISELQIILCGVHSHQINEDRVSFGILPQVAQTLRIIIHHIVMSPPASTRDSSEWSSRSYGSLGAGGSRRSLPSRLDPGFLKSKMKGSALGSLAEDDESGSSPEKPSPPRSVV</sequence>
<feature type="region of interest" description="Disordered" evidence="1">
    <location>
        <begin position="489"/>
        <end position="556"/>
    </location>
</feature>
<accession>A0AAD7K6I1</accession>
<keyword evidence="3" id="KW-1185">Reference proteome</keyword>
<organism evidence="2 3">
    <name type="scientific">Mycena maculata</name>
    <dbReference type="NCBI Taxonomy" id="230809"/>
    <lineage>
        <taxon>Eukaryota</taxon>
        <taxon>Fungi</taxon>
        <taxon>Dikarya</taxon>
        <taxon>Basidiomycota</taxon>
        <taxon>Agaricomycotina</taxon>
        <taxon>Agaricomycetes</taxon>
        <taxon>Agaricomycetidae</taxon>
        <taxon>Agaricales</taxon>
        <taxon>Marasmiineae</taxon>
        <taxon>Mycenaceae</taxon>
        <taxon>Mycena</taxon>
    </lineage>
</organism>